<dbReference type="HOGENOM" id="CLU_3362645_0_0_4"/>
<dbReference type="EMBL" id="CP002287">
    <property type="protein sequence ID" value="ADP15371.1"/>
    <property type="molecule type" value="Genomic_DNA"/>
</dbReference>
<dbReference type="Proteomes" id="UP000006876">
    <property type="component" value="Chromosome"/>
</dbReference>
<sequence>MMVALLLLPIAYAMARGLDIYAAYRRRTDPWSAQA</sequence>
<gene>
    <name evidence="1" type="ordered locus">AXYL_02042</name>
</gene>
<accession>E3HGN5</accession>
<organism evidence="1 2">
    <name type="scientific">Achromobacter xylosoxidans (strain A8)</name>
    <dbReference type="NCBI Taxonomy" id="762376"/>
    <lineage>
        <taxon>Bacteria</taxon>
        <taxon>Pseudomonadati</taxon>
        <taxon>Pseudomonadota</taxon>
        <taxon>Betaproteobacteria</taxon>
        <taxon>Burkholderiales</taxon>
        <taxon>Alcaligenaceae</taxon>
        <taxon>Achromobacter</taxon>
    </lineage>
</organism>
<dbReference type="AlphaFoldDB" id="E3HGN5"/>
<evidence type="ECO:0000313" key="1">
    <source>
        <dbReference type="EMBL" id="ADP15371.1"/>
    </source>
</evidence>
<proteinExistence type="predicted"/>
<evidence type="ECO:0000313" key="2">
    <source>
        <dbReference type="Proteomes" id="UP000006876"/>
    </source>
</evidence>
<protein>
    <submittedName>
        <fullName evidence="1">Uncharacterized protein</fullName>
    </submittedName>
</protein>
<dbReference type="KEGG" id="axy:AXYL_02042"/>
<reference evidence="1 2" key="1">
    <citation type="journal article" date="2011" name="J. Bacteriol.">
        <title>Complete genome sequence of the haloaromatic acid-degrading bacterium Achromobacter xylosoxidans A8.</title>
        <authorList>
            <person name="Strnad H."/>
            <person name="Ridl J."/>
            <person name="Paces J."/>
            <person name="Kolar M."/>
            <person name="Vlcek C."/>
            <person name="Paces V."/>
        </authorList>
    </citation>
    <scope>NUCLEOTIDE SEQUENCE [LARGE SCALE GENOMIC DNA]</scope>
    <source>
        <strain evidence="1 2">A8</strain>
    </source>
</reference>
<name>E3HGN5_ACHXA</name>